<dbReference type="Proteomes" id="UP000823775">
    <property type="component" value="Unassembled WGS sequence"/>
</dbReference>
<proteinExistence type="predicted"/>
<organism evidence="1 2">
    <name type="scientific">Datura stramonium</name>
    <name type="common">Jimsonweed</name>
    <name type="synonym">Common thornapple</name>
    <dbReference type="NCBI Taxonomy" id="4076"/>
    <lineage>
        <taxon>Eukaryota</taxon>
        <taxon>Viridiplantae</taxon>
        <taxon>Streptophyta</taxon>
        <taxon>Embryophyta</taxon>
        <taxon>Tracheophyta</taxon>
        <taxon>Spermatophyta</taxon>
        <taxon>Magnoliopsida</taxon>
        <taxon>eudicotyledons</taxon>
        <taxon>Gunneridae</taxon>
        <taxon>Pentapetalae</taxon>
        <taxon>asterids</taxon>
        <taxon>lamiids</taxon>
        <taxon>Solanales</taxon>
        <taxon>Solanaceae</taxon>
        <taxon>Solanoideae</taxon>
        <taxon>Datureae</taxon>
        <taxon>Datura</taxon>
    </lineage>
</organism>
<reference evidence="1 2" key="1">
    <citation type="journal article" date="2021" name="BMC Genomics">
        <title>Datura genome reveals duplications of psychoactive alkaloid biosynthetic genes and high mutation rate following tissue culture.</title>
        <authorList>
            <person name="Rajewski A."/>
            <person name="Carter-House D."/>
            <person name="Stajich J."/>
            <person name="Litt A."/>
        </authorList>
    </citation>
    <scope>NUCLEOTIDE SEQUENCE [LARGE SCALE GENOMIC DNA]</scope>
    <source>
        <strain evidence="1">AR-01</strain>
    </source>
</reference>
<name>A0ABS8RQC0_DATST</name>
<comment type="caution">
    <text evidence="1">The sequence shown here is derived from an EMBL/GenBank/DDBJ whole genome shotgun (WGS) entry which is preliminary data.</text>
</comment>
<keyword evidence="2" id="KW-1185">Reference proteome</keyword>
<sequence>MVCISNLVCGVCVRWSKSAEIQVSWWQPDVLNDLIPRNEVDDGSLLKKSTGSTSSAEKGKITDGICLRLCAVQEKPRMEAASTIVLYRCSGKSLPNPFSSS</sequence>
<evidence type="ECO:0000313" key="2">
    <source>
        <dbReference type="Proteomes" id="UP000823775"/>
    </source>
</evidence>
<gene>
    <name evidence="1" type="ORF">HAX54_046675</name>
</gene>
<protein>
    <submittedName>
        <fullName evidence="1">Uncharacterized protein</fullName>
    </submittedName>
</protein>
<dbReference type="EMBL" id="JACEIK010000074">
    <property type="protein sequence ID" value="MCD7448829.1"/>
    <property type="molecule type" value="Genomic_DNA"/>
</dbReference>
<accession>A0ABS8RQC0</accession>
<evidence type="ECO:0000313" key="1">
    <source>
        <dbReference type="EMBL" id="MCD7448829.1"/>
    </source>
</evidence>